<dbReference type="Gene3D" id="1.20.190.20">
    <property type="entry name" value="14-3-3 domain"/>
    <property type="match status" value="1"/>
</dbReference>
<dbReference type="SUPFAM" id="SSF48445">
    <property type="entry name" value="14-3-3 protein"/>
    <property type="match status" value="1"/>
</dbReference>
<reference evidence="2 3" key="1">
    <citation type="journal article" date="2023" name="Plants (Basel)">
        <title>Bridging the Gap: Combining Genomics and Transcriptomics Approaches to Understand Stylosanthes scabra, an Orphan Legume from the Brazilian Caatinga.</title>
        <authorList>
            <person name="Ferreira-Neto J.R.C."/>
            <person name="da Silva M.D."/>
            <person name="Binneck E."/>
            <person name="de Melo N.F."/>
            <person name="da Silva R.H."/>
            <person name="de Melo A.L.T.M."/>
            <person name="Pandolfi V."/>
            <person name="Bustamante F.O."/>
            <person name="Brasileiro-Vidal A.C."/>
            <person name="Benko-Iseppon A.M."/>
        </authorList>
    </citation>
    <scope>NUCLEOTIDE SEQUENCE [LARGE SCALE GENOMIC DNA]</scope>
    <source>
        <tissue evidence="2">Leaves</tissue>
    </source>
</reference>
<comment type="caution">
    <text evidence="2">The sequence shown here is derived from an EMBL/GenBank/DDBJ whole genome shotgun (WGS) entry which is preliminary data.</text>
</comment>
<gene>
    <name evidence="2" type="ORF">PIB30_098778</name>
</gene>
<feature type="non-terminal residue" evidence="2">
    <location>
        <position position="92"/>
    </location>
</feature>
<dbReference type="InterPro" id="IPR036815">
    <property type="entry name" value="14-3-3_dom_sf"/>
</dbReference>
<accession>A0ABU6XVV5</accession>
<evidence type="ECO:0000313" key="3">
    <source>
        <dbReference type="Proteomes" id="UP001341840"/>
    </source>
</evidence>
<organism evidence="2 3">
    <name type="scientific">Stylosanthes scabra</name>
    <dbReference type="NCBI Taxonomy" id="79078"/>
    <lineage>
        <taxon>Eukaryota</taxon>
        <taxon>Viridiplantae</taxon>
        <taxon>Streptophyta</taxon>
        <taxon>Embryophyta</taxon>
        <taxon>Tracheophyta</taxon>
        <taxon>Spermatophyta</taxon>
        <taxon>Magnoliopsida</taxon>
        <taxon>eudicotyledons</taxon>
        <taxon>Gunneridae</taxon>
        <taxon>Pentapetalae</taxon>
        <taxon>rosids</taxon>
        <taxon>fabids</taxon>
        <taxon>Fabales</taxon>
        <taxon>Fabaceae</taxon>
        <taxon>Papilionoideae</taxon>
        <taxon>50 kb inversion clade</taxon>
        <taxon>dalbergioids sensu lato</taxon>
        <taxon>Dalbergieae</taxon>
        <taxon>Pterocarpus clade</taxon>
        <taxon>Stylosanthes</taxon>
    </lineage>
</organism>
<proteinExistence type="predicted"/>
<feature type="region of interest" description="Disordered" evidence="1">
    <location>
        <begin position="1"/>
        <end position="33"/>
    </location>
</feature>
<evidence type="ECO:0000256" key="1">
    <source>
        <dbReference type="SAM" id="MobiDB-lite"/>
    </source>
</evidence>
<protein>
    <submittedName>
        <fullName evidence="2">Uncharacterized protein</fullName>
    </submittedName>
</protein>
<dbReference type="Proteomes" id="UP001341840">
    <property type="component" value="Unassembled WGS sequence"/>
</dbReference>
<name>A0ABU6XVV5_9FABA</name>
<keyword evidence="3" id="KW-1185">Reference proteome</keyword>
<evidence type="ECO:0000313" key="2">
    <source>
        <dbReference type="EMBL" id="MED6201804.1"/>
    </source>
</evidence>
<feature type="compositionally biased region" description="Low complexity" evidence="1">
    <location>
        <begin position="12"/>
        <end position="27"/>
    </location>
</feature>
<dbReference type="EMBL" id="JASCZI010214015">
    <property type="protein sequence ID" value="MED6201804.1"/>
    <property type="molecule type" value="Genomic_DNA"/>
</dbReference>
<sequence length="92" mass="9987">MVSDKNEDGELADAASTATTTRDPSSAQDHHRNSKSVGLLLLLSPPSRANFVYIAKLTKQADRYEETVDVMKNVAKLNVELTIEEGNLLSVG</sequence>